<dbReference type="InterPro" id="IPR006612">
    <property type="entry name" value="THAP_Znf"/>
</dbReference>
<dbReference type="PANTHER" id="PTHR46600">
    <property type="entry name" value="THAP DOMAIN-CONTAINING"/>
    <property type="match status" value="1"/>
</dbReference>
<name>A0ABM5L1N7_DIAVI</name>
<evidence type="ECO:0000256" key="5">
    <source>
        <dbReference type="PROSITE-ProRule" id="PRU00309"/>
    </source>
</evidence>
<dbReference type="Proteomes" id="UP001652700">
    <property type="component" value="Unplaced"/>
</dbReference>
<dbReference type="RefSeq" id="XP_050516349.1">
    <property type="nucleotide sequence ID" value="XM_050660392.1"/>
</dbReference>
<dbReference type="SMART" id="SM00692">
    <property type="entry name" value="DM3"/>
    <property type="match status" value="1"/>
</dbReference>
<keyword evidence="1" id="KW-0479">Metal-binding</keyword>
<keyword evidence="4 5" id="KW-0238">DNA-binding</keyword>
<keyword evidence="2 5" id="KW-0863">Zinc-finger</keyword>
<dbReference type="InterPro" id="IPR038441">
    <property type="entry name" value="THAP_Znf_sf"/>
</dbReference>
<accession>A0ABM5L1N7</accession>
<dbReference type="GeneID" id="126891210"/>
<feature type="domain" description="THAP-type" evidence="6">
    <location>
        <begin position="1"/>
        <end position="87"/>
    </location>
</feature>
<evidence type="ECO:0000256" key="1">
    <source>
        <dbReference type="ARBA" id="ARBA00022723"/>
    </source>
</evidence>
<dbReference type="InterPro" id="IPR026516">
    <property type="entry name" value="THAP1/10"/>
</dbReference>
<keyword evidence="3" id="KW-0862">Zinc</keyword>
<dbReference type="PROSITE" id="PS50950">
    <property type="entry name" value="ZF_THAP"/>
    <property type="match status" value="1"/>
</dbReference>
<dbReference type="Gene3D" id="6.20.210.20">
    <property type="entry name" value="THAP domain"/>
    <property type="match status" value="1"/>
</dbReference>
<dbReference type="SUPFAM" id="SSF57716">
    <property type="entry name" value="Glucocorticoid receptor-like (DNA-binding domain)"/>
    <property type="match status" value="1"/>
</dbReference>
<evidence type="ECO:0000256" key="4">
    <source>
        <dbReference type="ARBA" id="ARBA00023125"/>
    </source>
</evidence>
<reference evidence="7" key="1">
    <citation type="submission" date="2025-05" db="UniProtKB">
        <authorList>
            <consortium name="EnsemblMetazoa"/>
        </authorList>
    </citation>
    <scope>IDENTIFICATION</scope>
</reference>
<evidence type="ECO:0000259" key="6">
    <source>
        <dbReference type="PROSITE" id="PS50950"/>
    </source>
</evidence>
<dbReference type="Pfam" id="PF05485">
    <property type="entry name" value="THAP"/>
    <property type="match status" value="1"/>
</dbReference>
<dbReference type="PANTHER" id="PTHR46600:SF11">
    <property type="entry name" value="THAP DOMAIN-CONTAINING PROTEIN 10"/>
    <property type="match status" value="1"/>
</dbReference>
<evidence type="ECO:0000256" key="2">
    <source>
        <dbReference type="ARBA" id="ARBA00022771"/>
    </source>
</evidence>
<dbReference type="EnsemblMetazoa" id="XM_050660392.1">
    <property type="protein sequence ID" value="XP_050516349.1"/>
    <property type="gene ID" value="LOC126891210"/>
</dbReference>
<keyword evidence="8" id="KW-1185">Reference proteome</keyword>
<evidence type="ECO:0000313" key="7">
    <source>
        <dbReference type="EnsemblMetazoa" id="XP_050516349.1"/>
    </source>
</evidence>
<dbReference type="SMART" id="SM00980">
    <property type="entry name" value="THAP"/>
    <property type="match status" value="1"/>
</dbReference>
<protein>
    <recommendedName>
        <fullName evidence="6">THAP-type domain-containing protein</fullName>
    </recommendedName>
</protein>
<evidence type="ECO:0000256" key="3">
    <source>
        <dbReference type="ARBA" id="ARBA00022833"/>
    </source>
</evidence>
<proteinExistence type="predicted"/>
<organism evidence="7 8">
    <name type="scientific">Diabrotica virgifera virgifera</name>
    <name type="common">western corn rootworm</name>
    <dbReference type="NCBI Taxonomy" id="50390"/>
    <lineage>
        <taxon>Eukaryota</taxon>
        <taxon>Metazoa</taxon>
        <taxon>Ecdysozoa</taxon>
        <taxon>Arthropoda</taxon>
        <taxon>Hexapoda</taxon>
        <taxon>Insecta</taxon>
        <taxon>Pterygota</taxon>
        <taxon>Neoptera</taxon>
        <taxon>Endopterygota</taxon>
        <taxon>Coleoptera</taxon>
        <taxon>Polyphaga</taxon>
        <taxon>Cucujiformia</taxon>
        <taxon>Chrysomeloidea</taxon>
        <taxon>Chrysomelidae</taxon>
        <taxon>Galerucinae</taxon>
        <taxon>Diabroticina</taxon>
        <taxon>Diabroticites</taxon>
        <taxon>Diabrotica</taxon>
    </lineage>
</organism>
<sequence length="206" mass="23549">MRCAGACCNSDNKGKTLRLHTFPTDSVPRNLWIISCCRQDNFNCNTARICSKHFKTEDFQRNLQQELLNYESKKGPKLKPEIVPTLYLPKSKSVTLSAIQKKRVQRAEHRESKKIVEQLLTTSGSTTQLQVRAQEEHCSQGDIQDVPSTSKSIGLHIEDKTWKPEELNLQQQQQGLYAFRKLPQATYPLRRIQPTPWVPATTPASM</sequence>
<evidence type="ECO:0000313" key="8">
    <source>
        <dbReference type="Proteomes" id="UP001652700"/>
    </source>
</evidence>